<dbReference type="GO" id="GO:0003677">
    <property type="term" value="F:DNA binding"/>
    <property type="evidence" value="ECO:0007669"/>
    <property type="project" value="UniProtKB-KW"/>
</dbReference>
<evidence type="ECO:0000313" key="7">
    <source>
        <dbReference type="Proteomes" id="UP001501490"/>
    </source>
</evidence>
<dbReference type="PROSITE" id="PS00356">
    <property type="entry name" value="HTH_LACI_1"/>
    <property type="match status" value="1"/>
</dbReference>
<dbReference type="SMART" id="SM00354">
    <property type="entry name" value="HTH_LACI"/>
    <property type="match status" value="1"/>
</dbReference>
<evidence type="ECO:0000256" key="4">
    <source>
        <dbReference type="ARBA" id="ARBA00023163"/>
    </source>
</evidence>
<dbReference type="EMBL" id="BAABAB010000014">
    <property type="protein sequence ID" value="GAA3618041.1"/>
    <property type="molecule type" value="Genomic_DNA"/>
</dbReference>
<accession>A0ABP6ZT02</accession>
<dbReference type="Gene3D" id="3.40.50.2300">
    <property type="match status" value="2"/>
</dbReference>
<evidence type="ECO:0000256" key="3">
    <source>
        <dbReference type="ARBA" id="ARBA00023125"/>
    </source>
</evidence>
<dbReference type="Pfam" id="PF13377">
    <property type="entry name" value="Peripla_BP_3"/>
    <property type="match status" value="1"/>
</dbReference>
<evidence type="ECO:0000313" key="6">
    <source>
        <dbReference type="EMBL" id="GAA3618041.1"/>
    </source>
</evidence>
<dbReference type="PANTHER" id="PTHR30146">
    <property type="entry name" value="LACI-RELATED TRANSCRIPTIONAL REPRESSOR"/>
    <property type="match status" value="1"/>
</dbReference>
<dbReference type="InterPro" id="IPR028082">
    <property type="entry name" value="Peripla_BP_I"/>
</dbReference>
<dbReference type="SUPFAM" id="SSF53822">
    <property type="entry name" value="Periplasmic binding protein-like I"/>
    <property type="match status" value="1"/>
</dbReference>
<comment type="caution">
    <text evidence="6">The sequence shown here is derived from an EMBL/GenBank/DDBJ whole genome shotgun (WGS) entry which is preliminary data.</text>
</comment>
<proteinExistence type="predicted"/>
<dbReference type="Gene3D" id="1.10.260.40">
    <property type="entry name" value="lambda repressor-like DNA-binding domains"/>
    <property type="match status" value="1"/>
</dbReference>
<evidence type="ECO:0000259" key="5">
    <source>
        <dbReference type="PROSITE" id="PS50932"/>
    </source>
</evidence>
<keyword evidence="3 6" id="KW-0238">DNA-binding</keyword>
<dbReference type="SUPFAM" id="SSF47413">
    <property type="entry name" value="lambda repressor-like DNA-binding domains"/>
    <property type="match status" value="1"/>
</dbReference>
<dbReference type="PANTHER" id="PTHR30146:SF148">
    <property type="entry name" value="HTH-TYPE TRANSCRIPTIONAL REPRESSOR PURR-RELATED"/>
    <property type="match status" value="1"/>
</dbReference>
<organism evidence="6 7">
    <name type="scientific">Microlunatus ginsengisoli</name>
    <dbReference type="NCBI Taxonomy" id="363863"/>
    <lineage>
        <taxon>Bacteria</taxon>
        <taxon>Bacillati</taxon>
        <taxon>Actinomycetota</taxon>
        <taxon>Actinomycetes</taxon>
        <taxon>Propionibacteriales</taxon>
        <taxon>Propionibacteriaceae</taxon>
        <taxon>Microlunatus</taxon>
    </lineage>
</organism>
<feature type="domain" description="HTH lacI-type" evidence="5">
    <location>
        <begin position="18"/>
        <end position="72"/>
    </location>
</feature>
<dbReference type="PROSITE" id="PS50932">
    <property type="entry name" value="HTH_LACI_2"/>
    <property type="match status" value="1"/>
</dbReference>
<dbReference type="CDD" id="cd01392">
    <property type="entry name" value="HTH_LacI"/>
    <property type="match status" value="1"/>
</dbReference>
<dbReference type="Pfam" id="PF00356">
    <property type="entry name" value="LacI"/>
    <property type="match status" value="1"/>
</dbReference>
<protein>
    <submittedName>
        <fullName evidence="6">LacI family DNA-binding transcriptional regulator</fullName>
    </submittedName>
</protein>
<dbReference type="InterPro" id="IPR010982">
    <property type="entry name" value="Lambda_DNA-bd_dom_sf"/>
</dbReference>
<keyword evidence="1" id="KW-0678">Repressor</keyword>
<dbReference type="Proteomes" id="UP001501490">
    <property type="component" value="Unassembled WGS sequence"/>
</dbReference>
<sequence length="342" mass="36637">MATDPPPIGHPEGPEAKVTMREVAIRAGVGLGSVSRVLSGHPAVSESLRQKVLQAVAELDYEPDFTAMSLRRGSTMTVAFLVRDIANPLFSDMVKAAEAILHPVGYSVLLLNSDGDPARDAAHIRLFARRRVDGLIASLATEVHAESLAALRAFKAPVVLVDRHVPEIEASVVSSDHYSGVRAAVKHLAGRGHRRIGLITGPREVLASRERTRGYKAGLRSAGIHYDAGLLQTGAYDADFGTDKTTRLLETDDPPTGIIAGGLMVGYGSLRAIRALGLSVPDQVELVPCDSWPFPELFAPSLSFVHRDASLMGRTAAELLLESIQDGTNREVMLPTEFVTAD</sequence>
<dbReference type="InterPro" id="IPR000843">
    <property type="entry name" value="HTH_LacI"/>
</dbReference>
<keyword evidence="7" id="KW-1185">Reference proteome</keyword>
<dbReference type="RefSeq" id="WP_344804046.1">
    <property type="nucleotide sequence ID" value="NZ_BAABAB010000014.1"/>
</dbReference>
<gene>
    <name evidence="6" type="ORF">GCM10022236_20390</name>
</gene>
<keyword evidence="2" id="KW-0805">Transcription regulation</keyword>
<keyword evidence="4" id="KW-0804">Transcription</keyword>
<reference evidence="7" key="1">
    <citation type="journal article" date="2019" name="Int. J. Syst. Evol. Microbiol.">
        <title>The Global Catalogue of Microorganisms (GCM) 10K type strain sequencing project: providing services to taxonomists for standard genome sequencing and annotation.</title>
        <authorList>
            <consortium name="The Broad Institute Genomics Platform"/>
            <consortium name="The Broad Institute Genome Sequencing Center for Infectious Disease"/>
            <person name="Wu L."/>
            <person name="Ma J."/>
        </authorList>
    </citation>
    <scope>NUCLEOTIDE SEQUENCE [LARGE SCALE GENOMIC DNA]</scope>
    <source>
        <strain evidence="7">JCM 16929</strain>
    </source>
</reference>
<evidence type="ECO:0000256" key="2">
    <source>
        <dbReference type="ARBA" id="ARBA00023015"/>
    </source>
</evidence>
<dbReference type="InterPro" id="IPR046335">
    <property type="entry name" value="LacI/GalR-like_sensor"/>
</dbReference>
<evidence type="ECO:0000256" key="1">
    <source>
        <dbReference type="ARBA" id="ARBA00022491"/>
    </source>
</evidence>
<name>A0ABP6ZT02_9ACTN</name>